<feature type="region of interest" description="Disordered" evidence="1">
    <location>
        <begin position="110"/>
        <end position="143"/>
    </location>
</feature>
<organism evidence="2 3">
    <name type="scientific">Dokdonella fugitiva</name>
    <dbReference type="NCBI Taxonomy" id="328517"/>
    <lineage>
        <taxon>Bacteria</taxon>
        <taxon>Pseudomonadati</taxon>
        <taxon>Pseudomonadota</taxon>
        <taxon>Gammaproteobacteria</taxon>
        <taxon>Lysobacterales</taxon>
        <taxon>Rhodanobacteraceae</taxon>
        <taxon>Dokdonella</taxon>
    </lineage>
</organism>
<feature type="compositionally biased region" description="Low complexity" evidence="1">
    <location>
        <begin position="128"/>
        <end position="137"/>
    </location>
</feature>
<feature type="compositionally biased region" description="Basic residues" evidence="1">
    <location>
        <begin position="214"/>
        <end position="228"/>
    </location>
</feature>
<dbReference type="Proteomes" id="UP000294862">
    <property type="component" value="Unassembled WGS sequence"/>
</dbReference>
<sequence>MRVGKPGDYTPPTRARRSARARIAGLARAPRVIDAVAGHRGAAPLSSQQVHERDLVGARARSRCASPIPSRRAIAVVVASRHDDAHAFAQRIERPARRPSTTRCITLAPSARTRRSEEASMPCPRGKPAWPGATARPPTRPRIDAGRRCEVRHPLGTRSLAWSWPAAMSSTSSATQPGAGMTSRTRPAFGERAGLSTTSPSMRRIAEHRPAPRDRRRRSPRHAHRVCNRFHCAAGPSSS</sequence>
<comment type="caution">
    <text evidence="2">The sequence shown here is derived from an EMBL/GenBank/DDBJ whole genome shotgun (WGS) entry which is preliminary data.</text>
</comment>
<evidence type="ECO:0000256" key="1">
    <source>
        <dbReference type="SAM" id="MobiDB-lite"/>
    </source>
</evidence>
<feature type="compositionally biased region" description="Basic and acidic residues" evidence="1">
    <location>
        <begin position="204"/>
        <end position="213"/>
    </location>
</feature>
<reference evidence="2 3" key="1">
    <citation type="journal article" date="2015" name="Stand. Genomic Sci.">
        <title>Genomic Encyclopedia of Bacterial and Archaeal Type Strains, Phase III: the genomes of soil and plant-associated and newly described type strains.</title>
        <authorList>
            <person name="Whitman W.B."/>
            <person name="Woyke T."/>
            <person name="Klenk H.P."/>
            <person name="Zhou Y."/>
            <person name="Lilburn T.G."/>
            <person name="Beck B.J."/>
            <person name="De Vos P."/>
            <person name="Vandamme P."/>
            <person name="Eisen J.A."/>
            <person name="Garrity G."/>
            <person name="Hugenholtz P."/>
            <person name="Kyrpides N.C."/>
        </authorList>
    </citation>
    <scope>NUCLEOTIDE SEQUENCE [LARGE SCALE GENOMIC DNA]</scope>
    <source>
        <strain evidence="2 3">A3</strain>
    </source>
</reference>
<dbReference type="AlphaFoldDB" id="A0A4R2HYR7"/>
<name>A0A4R2HYR7_9GAMM</name>
<evidence type="ECO:0000313" key="3">
    <source>
        <dbReference type="Proteomes" id="UP000294862"/>
    </source>
</evidence>
<proteinExistence type="predicted"/>
<protein>
    <submittedName>
        <fullName evidence="2">Uncharacterized protein</fullName>
    </submittedName>
</protein>
<keyword evidence="3" id="KW-1185">Reference proteome</keyword>
<dbReference type="EMBL" id="SLWQ01000013">
    <property type="protein sequence ID" value="TCO36279.1"/>
    <property type="molecule type" value="Genomic_DNA"/>
</dbReference>
<accession>A0A4R2HYR7</accession>
<gene>
    <name evidence="2" type="ORF">EV148_11321</name>
</gene>
<evidence type="ECO:0000313" key="2">
    <source>
        <dbReference type="EMBL" id="TCO36279.1"/>
    </source>
</evidence>
<feature type="region of interest" description="Disordered" evidence="1">
    <location>
        <begin position="167"/>
        <end position="239"/>
    </location>
</feature>